<organism evidence="1 2">
    <name type="scientific">Schleiferilactobacillus perolens DSM 12744</name>
    <dbReference type="NCBI Taxonomy" id="1423792"/>
    <lineage>
        <taxon>Bacteria</taxon>
        <taxon>Bacillati</taxon>
        <taxon>Bacillota</taxon>
        <taxon>Bacilli</taxon>
        <taxon>Lactobacillales</taxon>
        <taxon>Lactobacillaceae</taxon>
        <taxon>Schleiferilactobacillus</taxon>
    </lineage>
</organism>
<reference evidence="1 2" key="1">
    <citation type="journal article" date="2015" name="Genome Announc.">
        <title>Expanding the biotechnology potential of lactobacilli through comparative genomics of 213 strains and associated genera.</title>
        <authorList>
            <person name="Sun Z."/>
            <person name="Harris H.M."/>
            <person name="McCann A."/>
            <person name="Guo C."/>
            <person name="Argimon S."/>
            <person name="Zhang W."/>
            <person name="Yang X."/>
            <person name="Jeffery I.B."/>
            <person name="Cooney J.C."/>
            <person name="Kagawa T.F."/>
            <person name="Liu W."/>
            <person name="Song Y."/>
            <person name="Salvetti E."/>
            <person name="Wrobel A."/>
            <person name="Rasinkangas P."/>
            <person name="Parkhill J."/>
            <person name="Rea M.C."/>
            <person name="O'Sullivan O."/>
            <person name="Ritari J."/>
            <person name="Douillard F.P."/>
            <person name="Paul Ross R."/>
            <person name="Yang R."/>
            <person name="Briner A.E."/>
            <person name="Felis G.E."/>
            <person name="de Vos W.M."/>
            <person name="Barrangou R."/>
            <person name="Klaenhammer T.R."/>
            <person name="Caufield P.W."/>
            <person name="Cui Y."/>
            <person name="Zhang H."/>
            <person name="O'Toole P.W."/>
        </authorList>
    </citation>
    <scope>NUCLEOTIDE SEQUENCE [LARGE SCALE GENOMIC DNA]</scope>
    <source>
        <strain evidence="1 2">DSM 12744</strain>
    </source>
</reference>
<dbReference type="Proteomes" id="UP000051330">
    <property type="component" value="Unassembled WGS sequence"/>
</dbReference>
<name>A0A0R1N2T5_9LACO</name>
<dbReference type="PATRIC" id="fig|1423792.3.peg.1221"/>
<keyword evidence="1" id="KW-0808">Transferase</keyword>
<protein>
    <submittedName>
        <fullName evidence="1">SAM-dependent methyltransferase</fullName>
    </submittedName>
</protein>
<proteinExistence type="predicted"/>
<sequence>MLTPGWQTAYWRRLDTLMTQFAPVVPALLPRYRIMTQWAAALSVHTVPPVALPNLQLSTEMIAILLWHYPAQQANIRMLDHLLGEFRHVVQRQFGEWAMVSAPFVTALAGAWQGKRVVELMAGNALLSAGLAKQQVAVTATDDLSWQAANGTGRTPWYPVINLDGQSAVKQTMATTDAYLLAWSPDGDPVDWQILQTLRAAHWPGDLLVIGEYKGATNSAVFWQQAHLRTTHLTRTLNRLLPRFDLINERVFLAQ</sequence>
<dbReference type="AlphaFoldDB" id="A0A0R1N2T5"/>
<dbReference type="GO" id="GO:0008168">
    <property type="term" value="F:methyltransferase activity"/>
    <property type="evidence" value="ECO:0007669"/>
    <property type="project" value="UniProtKB-KW"/>
</dbReference>
<dbReference type="EMBL" id="AZEC01000002">
    <property type="protein sequence ID" value="KRL14041.1"/>
    <property type="molecule type" value="Genomic_DNA"/>
</dbReference>
<evidence type="ECO:0000313" key="2">
    <source>
        <dbReference type="Proteomes" id="UP000051330"/>
    </source>
</evidence>
<evidence type="ECO:0000313" key="1">
    <source>
        <dbReference type="EMBL" id="KRL14041.1"/>
    </source>
</evidence>
<dbReference type="GO" id="GO:0032259">
    <property type="term" value="P:methylation"/>
    <property type="evidence" value="ECO:0007669"/>
    <property type="project" value="UniProtKB-KW"/>
</dbReference>
<gene>
    <name evidence="1" type="ORF">FD09_GL001201</name>
</gene>
<keyword evidence="2" id="KW-1185">Reference proteome</keyword>
<comment type="caution">
    <text evidence="1">The sequence shown here is derived from an EMBL/GenBank/DDBJ whole genome shotgun (WGS) entry which is preliminary data.</text>
</comment>
<accession>A0A0R1N2T5</accession>
<dbReference type="STRING" id="1423792.FD09_GL001201"/>
<dbReference type="RefSeq" id="WP_057817895.1">
    <property type="nucleotide sequence ID" value="NZ_AZEC01000002.1"/>
</dbReference>
<dbReference type="OrthoDB" id="2248737at2"/>
<keyword evidence="1" id="KW-0489">Methyltransferase</keyword>